<comment type="caution">
    <text evidence="1">The sequence shown here is derived from an EMBL/GenBank/DDBJ whole genome shotgun (WGS) entry which is preliminary data.</text>
</comment>
<gene>
    <name evidence="1" type="ORF">A3A04_01180</name>
</gene>
<accession>A0A1G1ZJU9</accession>
<organism evidence="1 2">
    <name type="scientific">Candidatus Harrisonbacteria bacterium RIFCSPLOWO2_01_FULL_40_28</name>
    <dbReference type="NCBI Taxonomy" id="1798406"/>
    <lineage>
        <taxon>Bacteria</taxon>
        <taxon>Candidatus Harrisoniibacteriota</taxon>
    </lineage>
</organism>
<sequence>MGDESIINTQFLDAIFNVQVERLCERGYEKHCNYKDVSFGSLIEPLRPFVRESIEAIKSRTITCDKMPTGYSIPFLIVIPEWTVRLNEQVKMMGSSPDNAGIIDLNVATLRLADGVEVPRTPYVIFNVENGEATRGMSAEYCTKWFKKIGRLSLTVEEGIALVTQFPEILSRHSVDLSGSRVNLDDVPGICLMDGRPHLSSSWIDGRYDAWGSASCTRRM</sequence>
<proteinExistence type="predicted"/>
<name>A0A1G1ZJU9_9BACT</name>
<evidence type="ECO:0000313" key="1">
    <source>
        <dbReference type="EMBL" id="OGY64883.1"/>
    </source>
</evidence>
<dbReference type="Pfam" id="PF18959">
    <property type="entry name" value="DUF5701"/>
    <property type="match status" value="1"/>
</dbReference>
<dbReference type="AlphaFoldDB" id="A0A1G1ZJU9"/>
<evidence type="ECO:0000313" key="2">
    <source>
        <dbReference type="Proteomes" id="UP000178517"/>
    </source>
</evidence>
<dbReference type="Proteomes" id="UP000178517">
    <property type="component" value="Unassembled WGS sequence"/>
</dbReference>
<dbReference type="EMBL" id="MHJI01000030">
    <property type="protein sequence ID" value="OGY64883.1"/>
    <property type="molecule type" value="Genomic_DNA"/>
</dbReference>
<reference evidence="1 2" key="1">
    <citation type="journal article" date="2016" name="Nat. Commun.">
        <title>Thousands of microbial genomes shed light on interconnected biogeochemical processes in an aquifer system.</title>
        <authorList>
            <person name="Anantharaman K."/>
            <person name="Brown C.T."/>
            <person name="Hug L.A."/>
            <person name="Sharon I."/>
            <person name="Castelle C.J."/>
            <person name="Probst A.J."/>
            <person name="Thomas B.C."/>
            <person name="Singh A."/>
            <person name="Wilkins M.J."/>
            <person name="Karaoz U."/>
            <person name="Brodie E.L."/>
            <person name="Williams K.H."/>
            <person name="Hubbard S.S."/>
            <person name="Banfield J.F."/>
        </authorList>
    </citation>
    <scope>NUCLEOTIDE SEQUENCE [LARGE SCALE GENOMIC DNA]</scope>
</reference>
<dbReference type="STRING" id="1798406.A3A04_01180"/>
<dbReference type="InterPro" id="IPR043755">
    <property type="entry name" value="DUF5701"/>
</dbReference>
<protein>
    <submittedName>
        <fullName evidence="1">Uncharacterized protein</fullName>
    </submittedName>
</protein>